<dbReference type="SUPFAM" id="SSF69318">
    <property type="entry name" value="Integrin alpha N-terminal domain"/>
    <property type="match status" value="1"/>
</dbReference>
<name>A0ABW1T054_9ACTN</name>
<reference evidence="2" key="1">
    <citation type="journal article" date="2019" name="Int. J. Syst. Evol. Microbiol.">
        <title>The Global Catalogue of Microorganisms (GCM) 10K type strain sequencing project: providing services to taxonomists for standard genome sequencing and annotation.</title>
        <authorList>
            <consortium name="The Broad Institute Genomics Platform"/>
            <consortium name="The Broad Institute Genome Sequencing Center for Infectious Disease"/>
            <person name="Wu L."/>
            <person name="Ma J."/>
        </authorList>
    </citation>
    <scope>NUCLEOTIDE SEQUENCE [LARGE SCALE GENOMIC DNA]</scope>
    <source>
        <strain evidence="2">CGMCC 4.7317</strain>
    </source>
</reference>
<accession>A0ABW1T054</accession>
<evidence type="ECO:0000313" key="1">
    <source>
        <dbReference type="EMBL" id="MFC6238063.1"/>
    </source>
</evidence>
<evidence type="ECO:0008006" key="3">
    <source>
        <dbReference type="Google" id="ProtNLM"/>
    </source>
</evidence>
<keyword evidence="2" id="KW-1185">Reference proteome</keyword>
<protein>
    <recommendedName>
        <fullName evidence="3">Ig-like domain-containing protein</fullName>
    </recommendedName>
</protein>
<sequence length="1571" mass="162025">MSTATRVRLTSKGSMPMSRFTALLCVGVMLSLGLGAASSYSSGAEAATATATAAVVPAAAPAPGSECLDDVTGESEPCDFGMEPVRFPSGRTIGEYESAVLTRSAANRASTVSMNDFTTGVLLGSCVPDVASCGLDNRVRVGDDGPLYTDATPVLPSSASTTVGDTAVAKADFNGDGREDVVTAALCPVLGGGTPSEICLRAYDPDTDSWSSWSPTGLVADSVKAVGRIKLAAGRIAQTTAKVTGASFTTSADGSNLLMRLTTDIPHRLTTSDALRFDAAGVAELASALCLPADDDGTEPLCAGDLAEGLWPIESIATDRLSFVVALGTLQDASATATCPPEGFRCLADGTREPLDWSSDTGFGVTGTNQGLAVAWVAPSASVQLATFIVRLGTTAPFSLSDVHSVGVSTGARQPLDVVTGDFNGGAPDEIAVGFGSTCTGLACLRVRIFRWNDSKQLVPVGAANAPADAPKMSGNANLTVSSVSLASGRLTKAAGTNLDGDDLLVAVQSTSGTIGCPVLQACMARYAITYDVAGDFVPKAAATTLIETGSEGLVASRYSFVAAAADFDGDGMDDPVIGRTTTQLLGTTESRAAFTVITTLSSTGTRLTFNGDDDMRAVGVGGSGQLALAAGQVGSLEDASSQGFPNAINPDIVLAWTCVDTASCGASASGSSVAILPIAVKIQATPEFFPKGKDKLSPSDDGGIPSVLPAAPLPATYNAITSEATHVALALPDLDADSQTLGTPVTYVTVGEVRPLMILRSPPVHFDAFPALITNDGKVSFTETRDTNGCFGAKTPSDCDVATVYSSTSTLTSSIAGSINNSWGIGGSVGFNTWFGDTKETKAGVTKCQTGVCAELTVLLETEYNGEQADTTKAGTNFTYSFSKTALAGSDEVLAFTAATETTEYPIYPGTSVFGGELEPGRYVRVDSPVQSTLAWRSATDPEITSSGWQHSVPGNILSYPKSANTLPTDTKAVKEAEKIGPQTVRITTTGDHGYTCSLAGFTTTDGTRQLAPPGYLSKFPCAADARLETVSLSGFGDGASGLNGKSFKVTQIDSANELQLQSSSTLSAVDWTAGASGCTTGCGNGSLKRLPGALDRTAQTVGSSATNFSVEFSDTSEFEAAASWSLNTSLSADLQLSGGGAALGGAGVAIKLKGNYQRSEGATRSVAMLAGTKFEATIPPVSETGTRYVVQPFLTSDPRTNAMTFDWTASCDIHCNTGVWNSYLYQPDLAFALPELLNPYKTPNNTGDNYVNMLRSPDFQTWKCRDDATLKQKVCTAPPLAVAGKASTISTTVHNYSLKAYASSTKPITIRYYVGDPARGGYPVLDAPVPSSPGCGFAYCITPQGEVNVLSDWVPALGLSGRGTTAAPLPIYAVIRTTMPEVHPWTAPISLADCDATYPNLAGAIPEYREPGGTAKRPSLCPTTNNQAYFPIRFGGKPAQPTDLSVYSSGVVVSQDGRSASIKVKSSSAITGKRAIIRIWACPTTSTCLPQTLPIPKNASAASGWGKTVSLTIAKGGTQTITMPLNTSGAKNITVQVIPLDVWERPGGPALNQPGQLGNNQVTKVVTIG</sequence>
<dbReference type="EMBL" id="JBHSTI010000008">
    <property type="protein sequence ID" value="MFC6238063.1"/>
    <property type="molecule type" value="Genomic_DNA"/>
</dbReference>
<dbReference type="InterPro" id="IPR028994">
    <property type="entry name" value="Integrin_alpha_N"/>
</dbReference>
<proteinExistence type="predicted"/>
<dbReference type="Proteomes" id="UP001596138">
    <property type="component" value="Unassembled WGS sequence"/>
</dbReference>
<organism evidence="1 2">
    <name type="scientific">Longivirga aurantiaca</name>
    <dbReference type="NCBI Taxonomy" id="1837743"/>
    <lineage>
        <taxon>Bacteria</taxon>
        <taxon>Bacillati</taxon>
        <taxon>Actinomycetota</taxon>
        <taxon>Actinomycetes</taxon>
        <taxon>Sporichthyales</taxon>
        <taxon>Sporichthyaceae</taxon>
        <taxon>Longivirga</taxon>
    </lineage>
</organism>
<comment type="caution">
    <text evidence="1">The sequence shown here is derived from an EMBL/GenBank/DDBJ whole genome shotgun (WGS) entry which is preliminary data.</text>
</comment>
<gene>
    <name evidence="1" type="ORF">ACFQGU_09245</name>
</gene>
<dbReference type="RefSeq" id="WP_386765935.1">
    <property type="nucleotide sequence ID" value="NZ_JBHSTI010000008.1"/>
</dbReference>
<evidence type="ECO:0000313" key="2">
    <source>
        <dbReference type="Proteomes" id="UP001596138"/>
    </source>
</evidence>